<evidence type="ECO:0000313" key="4">
    <source>
        <dbReference type="Proteomes" id="UP000196151"/>
    </source>
</evidence>
<evidence type="ECO:0000256" key="1">
    <source>
        <dbReference type="SAM" id="Phobius"/>
    </source>
</evidence>
<feature type="transmembrane region" description="Helical" evidence="1">
    <location>
        <begin position="12"/>
        <end position="32"/>
    </location>
</feature>
<gene>
    <name evidence="3" type="ORF">A5889_000995</name>
    <name evidence="2" type="ORF">A5889_002084</name>
</gene>
<reference evidence="3" key="2">
    <citation type="submission" date="2017-05" db="EMBL/GenBank/DDBJ databases">
        <authorList>
            <consortium name="The Broad Institute Genomics Platform"/>
            <consortium name="The Broad Institute Genomic Center for Infectious Diseases"/>
            <person name="Earl A."/>
            <person name="Manson A."/>
            <person name="Schwartman J."/>
            <person name="Gilmore M."/>
            <person name="Abouelleil A."/>
            <person name="Cao P."/>
            <person name="Chapman S."/>
            <person name="Cusick C."/>
            <person name="Shea T."/>
            <person name="Young S."/>
            <person name="Neafsey D."/>
            <person name="Nusbaum C."/>
            <person name="Birren B."/>
        </authorList>
    </citation>
    <scope>NUCLEOTIDE SEQUENCE</scope>
    <source>
        <strain evidence="3">9D6_DIV0238</strain>
    </source>
</reference>
<dbReference type="EMBL" id="CP147246">
    <property type="protein sequence ID" value="WYJ93497.1"/>
    <property type="molecule type" value="Genomic_DNA"/>
</dbReference>
<accession>A0A200J958</accession>
<evidence type="ECO:0000313" key="2">
    <source>
        <dbReference type="EMBL" id="OUZ33371.1"/>
    </source>
</evidence>
<organism evidence="2">
    <name type="scientific">Candidatus Enterococcus dunnyi</name>
    <dbReference type="NCBI Taxonomy" id="1834192"/>
    <lineage>
        <taxon>Bacteria</taxon>
        <taxon>Bacillati</taxon>
        <taxon>Bacillota</taxon>
        <taxon>Bacilli</taxon>
        <taxon>Lactobacillales</taxon>
        <taxon>Enterococcaceae</taxon>
        <taxon>Enterococcus</taxon>
    </lineage>
</organism>
<dbReference type="OrthoDB" id="2185672at2"/>
<keyword evidence="1" id="KW-0812">Transmembrane</keyword>
<evidence type="ECO:0000313" key="3">
    <source>
        <dbReference type="EMBL" id="WYJ93497.1"/>
    </source>
</evidence>
<reference evidence="2" key="1">
    <citation type="submission" date="2017-05" db="EMBL/GenBank/DDBJ databases">
        <title>The Genome Sequence of Enterococcus sp. 9D6_DIV0238.</title>
        <authorList>
            <consortium name="The Broad Institute Genomics Platform"/>
            <consortium name="The Broad Institute Genomic Center for Infectious Diseases"/>
            <person name="Earl A."/>
            <person name="Manson A."/>
            <person name="Schwartman J."/>
            <person name="Gilmore M."/>
            <person name="Abouelleil A."/>
            <person name="Cao P."/>
            <person name="Chapman S."/>
            <person name="Cusick C."/>
            <person name="Shea T."/>
            <person name="Young S."/>
            <person name="Neafsey D."/>
            <person name="Nusbaum C."/>
            <person name="Birren B."/>
        </authorList>
    </citation>
    <scope>NUCLEOTIDE SEQUENCE [LARGE SCALE GENOMIC DNA]</scope>
    <source>
        <strain evidence="2">9D6_DIV0238</strain>
    </source>
</reference>
<keyword evidence="1" id="KW-0472">Membrane</keyword>
<dbReference type="AlphaFoldDB" id="A0A200J958"/>
<dbReference type="EMBL" id="NIBQ01000002">
    <property type="protein sequence ID" value="OUZ33371.1"/>
    <property type="molecule type" value="Genomic_DNA"/>
</dbReference>
<keyword evidence="1" id="KW-1133">Transmembrane helix</keyword>
<keyword evidence="4" id="KW-1185">Reference proteome</keyword>
<dbReference type="Proteomes" id="UP000196151">
    <property type="component" value="Chromosome"/>
</dbReference>
<reference evidence="3" key="3">
    <citation type="submission" date="2024-03" db="EMBL/GenBank/DDBJ databases">
        <title>The Genome Sequence of Enterococcus sp. DIV0238c.</title>
        <authorList>
            <consortium name="The Broad Institute Genomics Platform"/>
            <consortium name="The Broad Institute Microbial Omics Core"/>
            <consortium name="The Broad Institute Genomic Center for Infectious Diseases"/>
            <person name="Earl A."/>
            <person name="Manson A."/>
            <person name="Gilmore M."/>
            <person name="Schwartman J."/>
            <person name="Shea T."/>
            <person name="Abouelleil A."/>
            <person name="Cao P."/>
            <person name="Chapman S."/>
            <person name="Cusick C."/>
            <person name="Young S."/>
            <person name="Neafsey D."/>
            <person name="Nusbaum C."/>
            <person name="Birren B."/>
        </authorList>
    </citation>
    <scope>NUCLEOTIDE SEQUENCE</scope>
    <source>
        <strain evidence="3">9D6_DIV0238</strain>
    </source>
</reference>
<feature type="transmembrane region" description="Helical" evidence="1">
    <location>
        <begin position="44"/>
        <end position="62"/>
    </location>
</feature>
<proteinExistence type="predicted"/>
<name>A0A200J958_9ENTE</name>
<protein>
    <submittedName>
        <fullName evidence="2">Uncharacterized protein</fullName>
    </submittedName>
</protein>
<sequence>MKKPVFWNSIGLYLLLYNNILIIISLIMALKAVVEGDGTFGADVWYQILVFIVYIIVIAGLLTGGKKGYILACLFIPFIFLIYFYPPIMVRIFPKMVMLAFRVAEFGSIVYLIVSSESRAYFRNSSSQDGTNSKK</sequence>
<dbReference type="RefSeq" id="WP_087641167.1">
    <property type="nucleotide sequence ID" value="NZ_CP147246.1"/>
</dbReference>
<feature type="transmembrane region" description="Helical" evidence="1">
    <location>
        <begin position="69"/>
        <end position="86"/>
    </location>
</feature>